<keyword evidence="8" id="KW-0460">Magnesium</keyword>
<comment type="catalytic activity">
    <reaction evidence="10">
        <text>(R)-4'-phosphopantetheine + ATP + H(+) = 3'-dephospho-CoA + diphosphate</text>
        <dbReference type="Rhea" id="RHEA:19801"/>
        <dbReference type="ChEBI" id="CHEBI:15378"/>
        <dbReference type="ChEBI" id="CHEBI:30616"/>
        <dbReference type="ChEBI" id="CHEBI:33019"/>
        <dbReference type="ChEBI" id="CHEBI:57328"/>
        <dbReference type="ChEBI" id="CHEBI:61723"/>
        <dbReference type="EC" id="2.7.7.3"/>
    </reaction>
</comment>
<keyword evidence="3" id="KW-0963">Cytoplasm</keyword>
<dbReference type="GO" id="GO:0005524">
    <property type="term" value="F:ATP binding"/>
    <property type="evidence" value="ECO:0007669"/>
    <property type="project" value="UniProtKB-KW"/>
</dbReference>
<dbReference type="GO" id="GO:0004595">
    <property type="term" value="F:pantetheine-phosphate adenylyltransferase activity"/>
    <property type="evidence" value="ECO:0007669"/>
    <property type="project" value="UniProtKB-EC"/>
</dbReference>
<name>A0A644XRP5_9ZZZZ</name>
<keyword evidence="7" id="KW-0067">ATP-binding</keyword>
<feature type="domain" description="Cytidyltransferase-like" evidence="11">
    <location>
        <begin position="6"/>
        <end position="133"/>
    </location>
</feature>
<organism evidence="12">
    <name type="scientific">bioreactor metagenome</name>
    <dbReference type="NCBI Taxonomy" id="1076179"/>
    <lineage>
        <taxon>unclassified sequences</taxon>
        <taxon>metagenomes</taxon>
        <taxon>ecological metagenomes</taxon>
    </lineage>
</organism>
<evidence type="ECO:0000256" key="3">
    <source>
        <dbReference type="ARBA" id="ARBA00022490"/>
    </source>
</evidence>
<dbReference type="GO" id="GO:0015937">
    <property type="term" value="P:coenzyme A biosynthetic process"/>
    <property type="evidence" value="ECO:0007669"/>
    <property type="project" value="UniProtKB-KW"/>
</dbReference>
<evidence type="ECO:0000256" key="1">
    <source>
        <dbReference type="ARBA" id="ARBA00012392"/>
    </source>
</evidence>
<evidence type="ECO:0000313" key="12">
    <source>
        <dbReference type="EMBL" id="MPM18805.1"/>
    </source>
</evidence>
<dbReference type="SUPFAM" id="SSF52374">
    <property type="entry name" value="Nucleotidylyl transferase"/>
    <property type="match status" value="1"/>
</dbReference>
<keyword evidence="4 12" id="KW-0808">Transferase</keyword>
<accession>A0A644XRP5</accession>
<dbReference type="NCBIfam" id="TIGR00125">
    <property type="entry name" value="cyt_tran_rel"/>
    <property type="match status" value="1"/>
</dbReference>
<proteinExistence type="inferred from homology"/>
<keyword evidence="5 12" id="KW-0548">Nucleotidyltransferase</keyword>
<dbReference type="InterPro" id="IPR004821">
    <property type="entry name" value="Cyt_trans-like"/>
</dbReference>
<evidence type="ECO:0000256" key="9">
    <source>
        <dbReference type="ARBA" id="ARBA00022993"/>
    </source>
</evidence>
<reference evidence="12" key="1">
    <citation type="submission" date="2019-08" db="EMBL/GenBank/DDBJ databases">
        <authorList>
            <person name="Kucharzyk K."/>
            <person name="Murdoch R.W."/>
            <person name="Higgins S."/>
            <person name="Loffler F."/>
        </authorList>
    </citation>
    <scope>NUCLEOTIDE SEQUENCE</scope>
</reference>
<evidence type="ECO:0000256" key="10">
    <source>
        <dbReference type="ARBA" id="ARBA00029346"/>
    </source>
</evidence>
<evidence type="ECO:0000256" key="2">
    <source>
        <dbReference type="ARBA" id="ARBA00013868"/>
    </source>
</evidence>
<dbReference type="InterPro" id="IPR014729">
    <property type="entry name" value="Rossmann-like_a/b/a_fold"/>
</dbReference>
<sequence length="158" mass="18025">MKKIAVFPGSFDPVTVGHECIIRRAALLFDELIVAIGVNADKKTYFPLEKRIEWLREVVQDLTNVRVGFYHGLTVDYCIDQNAKYILRGLRTAADFEFERSVGQVNKMMHPDLENIFLLSRPEHTPVNSSIVRDIHRNGGDIQPFVPASVAKQIMAWQ</sequence>
<dbReference type="InterPro" id="IPR001980">
    <property type="entry name" value="PPAT"/>
</dbReference>
<evidence type="ECO:0000256" key="4">
    <source>
        <dbReference type="ARBA" id="ARBA00022679"/>
    </source>
</evidence>
<evidence type="ECO:0000256" key="8">
    <source>
        <dbReference type="ARBA" id="ARBA00022842"/>
    </source>
</evidence>
<dbReference type="PRINTS" id="PR01020">
    <property type="entry name" value="LPSBIOSNTHSS"/>
</dbReference>
<dbReference type="CDD" id="cd02163">
    <property type="entry name" value="PPAT"/>
    <property type="match status" value="1"/>
</dbReference>
<dbReference type="NCBIfam" id="TIGR01510">
    <property type="entry name" value="coaD_prev_kdtB"/>
    <property type="match status" value="1"/>
</dbReference>
<dbReference type="PANTHER" id="PTHR21342">
    <property type="entry name" value="PHOSPHOPANTETHEINE ADENYLYLTRANSFERASE"/>
    <property type="match status" value="1"/>
</dbReference>
<evidence type="ECO:0000259" key="11">
    <source>
        <dbReference type="Pfam" id="PF01467"/>
    </source>
</evidence>
<protein>
    <recommendedName>
        <fullName evidence="2">Phosphopantetheine adenylyltransferase</fullName>
        <ecNumber evidence="1">2.7.7.3</ecNumber>
    </recommendedName>
</protein>
<dbReference type="EC" id="2.7.7.3" evidence="1"/>
<gene>
    <name evidence="12" type="primary">coaD_21</name>
    <name evidence="12" type="ORF">SDC9_65221</name>
</gene>
<dbReference type="HAMAP" id="MF_00151">
    <property type="entry name" value="PPAT_bact"/>
    <property type="match status" value="1"/>
</dbReference>
<keyword evidence="9" id="KW-0173">Coenzyme A biosynthesis</keyword>
<dbReference type="PANTHER" id="PTHR21342:SF1">
    <property type="entry name" value="PHOSPHOPANTETHEINE ADENYLYLTRANSFERASE"/>
    <property type="match status" value="1"/>
</dbReference>
<evidence type="ECO:0000256" key="5">
    <source>
        <dbReference type="ARBA" id="ARBA00022695"/>
    </source>
</evidence>
<dbReference type="Pfam" id="PF01467">
    <property type="entry name" value="CTP_transf_like"/>
    <property type="match status" value="1"/>
</dbReference>
<evidence type="ECO:0000256" key="7">
    <source>
        <dbReference type="ARBA" id="ARBA00022840"/>
    </source>
</evidence>
<comment type="caution">
    <text evidence="12">The sequence shown here is derived from an EMBL/GenBank/DDBJ whole genome shotgun (WGS) entry which is preliminary data.</text>
</comment>
<evidence type="ECO:0000256" key="6">
    <source>
        <dbReference type="ARBA" id="ARBA00022741"/>
    </source>
</evidence>
<dbReference type="AlphaFoldDB" id="A0A644XRP5"/>
<dbReference type="Gene3D" id="3.40.50.620">
    <property type="entry name" value="HUPs"/>
    <property type="match status" value="1"/>
</dbReference>
<dbReference type="EMBL" id="VSSQ01003052">
    <property type="protein sequence ID" value="MPM18805.1"/>
    <property type="molecule type" value="Genomic_DNA"/>
</dbReference>
<keyword evidence="6" id="KW-0547">Nucleotide-binding</keyword>